<evidence type="ECO:0000313" key="1">
    <source>
        <dbReference type="EMBL" id="CAL1591248.1"/>
    </source>
</evidence>
<protein>
    <submittedName>
        <fullName evidence="1">Uncharacterized protein</fullName>
    </submittedName>
</protein>
<proteinExistence type="predicted"/>
<organism evidence="1 2">
    <name type="scientific">Knipowitschia caucasica</name>
    <name type="common">Caucasian dwarf goby</name>
    <name type="synonym">Pomatoschistus caucasicus</name>
    <dbReference type="NCBI Taxonomy" id="637954"/>
    <lineage>
        <taxon>Eukaryota</taxon>
        <taxon>Metazoa</taxon>
        <taxon>Chordata</taxon>
        <taxon>Craniata</taxon>
        <taxon>Vertebrata</taxon>
        <taxon>Euteleostomi</taxon>
        <taxon>Actinopterygii</taxon>
        <taxon>Neopterygii</taxon>
        <taxon>Teleostei</taxon>
        <taxon>Neoteleostei</taxon>
        <taxon>Acanthomorphata</taxon>
        <taxon>Gobiaria</taxon>
        <taxon>Gobiiformes</taxon>
        <taxon>Gobioidei</taxon>
        <taxon>Gobiidae</taxon>
        <taxon>Gobiinae</taxon>
        <taxon>Knipowitschia</taxon>
    </lineage>
</organism>
<gene>
    <name evidence="1" type="ORF">KC01_LOCUS20635</name>
</gene>
<reference evidence="1 2" key="1">
    <citation type="submission" date="2024-04" db="EMBL/GenBank/DDBJ databases">
        <authorList>
            <person name="Waldvogel A.-M."/>
            <person name="Schoenle A."/>
        </authorList>
    </citation>
    <scope>NUCLEOTIDE SEQUENCE [LARGE SCALE GENOMIC DNA]</scope>
</reference>
<dbReference type="EMBL" id="OZ035841">
    <property type="protein sequence ID" value="CAL1591248.1"/>
    <property type="molecule type" value="Genomic_DNA"/>
</dbReference>
<evidence type="ECO:0000313" key="2">
    <source>
        <dbReference type="Proteomes" id="UP001497482"/>
    </source>
</evidence>
<dbReference type="AlphaFoldDB" id="A0AAV2KRL1"/>
<accession>A0AAV2KRL1</accession>
<dbReference type="Proteomes" id="UP001497482">
    <property type="component" value="Chromosome 19"/>
</dbReference>
<keyword evidence="2" id="KW-1185">Reference proteome</keyword>
<sequence>MGVARHVTRRFDGTTSPLSLCPRGHLALTRVPDLTICLGSKVTPAPTAPHRVVADPRPLLISSSAACCFAAAFSPSAASLSGSEGSERGRTWLENTSSTRCLCIDGPRRGPLPQLEIRQLLGSGCGPRVGGKCQ</sequence>
<name>A0AAV2KRL1_KNICA</name>